<dbReference type="SUPFAM" id="SSF58100">
    <property type="entry name" value="Bacterial hemolysins"/>
    <property type="match status" value="1"/>
</dbReference>
<proteinExistence type="predicted"/>
<keyword evidence="3" id="KW-1185">Reference proteome</keyword>
<evidence type="ECO:0000313" key="2">
    <source>
        <dbReference type="EMBL" id="OQS03957.1"/>
    </source>
</evidence>
<dbReference type="EMBL" id="JNBS01000707">
    <property type="protein sequence ID" value="OQS03957.1"/>
    <property type="molecule type" value="Genomic_DNA"/>
</dbReference>
<dbReference type="AlphaFoldDB" id="A0A1W0A124"/>
<organism evidence="2 3">
    <name type="scientific">Thraustotheca clavata</name>
    <dbReference type="NCBI Taxonomy" id="74557"/>
    <lineage>
        <taxon>Eukaryota</taxon>
        <taxon>Sar</taxon>
        <taxon>Stramenopiles</taxon>
        <taxon>Oomycota</taxon>
        <taxon>Saprolegniomycetes</taxon>
        <taxon>Saprolegniales</taxon>
        <taxon>Achlyaceae</taxon>
        <taxon>Thraustotheca</taxon>
    </lineage>
</organism>
<feature type="region of interest" description="Disordered" evidence="1">
    <location>
        <begin position="233"/>
        <end position="254"/>
    </location>
</feature>
<evidence type="ECO:0000313" key="3">
    <source>
        <dbReference type="Proteomes" id="UP000243217"/>
    </source>
</evidence>
<protein>
    <submittedName>
        <fullName evidence="2">Uncharacterized protein</fullName>
    </submittedName>
</protein>
<comment type="caution">
    <text evidence="2">The sequence shown here is derived from an EMBL/GenBank/DDBJ whole genome shotgun (WGS) entry which is preliminary data.</text>
</comment>
<accession>A0A1W0A124</accession>
<feature type="region of interest" description="Disordered" evidence="1">
    <location>
        <begin position="1"/>
        <end position="40"/>
    </location>
</feature>
<name>A0A1W0A124_9STRA</name>
<feature type="region of interest" description="Disordered" evidence="1">
    <location>
        <begin position="290"/>
        <end position="310"/>
    </location>
</feature>
<feature type="compositionally biased region" description="Polar residues" evidence="1">
    <location>
        <begin position="241"/>
        <end position="250"/>
    </location>
</feature>
<gene>
    <name evidence="2" type="ORF">THRCLA_03757</name>
</gene>
<reference evidence="2 3" key="1">
    <citation type="journal article" date="2014" name="Genome Biol. Evol.">
        <title>The secreted proteins of Achlya hypogyna and Thraustotheca clavata identify the ancestral oomycete secretome and reveal gene acquisitions by horizontal gene transfer.</title>
        <authorList>
            <person name="Misner I."/>
            <person name="Blouin N."/>
            <person name="Leonard G."/>
            <person name="Richards T.A."/>
            <person name="Lane C.E."/>
        </authorList>
    </citation>
    <scope>NUCLEOTIDE SEQUENCE [LARGE SCALE GENOMIC DNA]</scope>
    <source>
        <strain evidence="2 3">ATCC 34112</strain>
    </source>
</reference>
<dbReference type="Proteomes" id="UP000243217">
    <property type="component" value="Unassembled WGS sequence"/>
</dbReference>
<sequence>MTQDHKKIDQSNLEPSIAAFQKDDQSNLDNTKPLAESISNENGIFISTPEMGSNDENIGGDKKVVEEEKTMVLPVEIMNKSNDNSLETSVDNTPLIEIDKSGVKVDELTIGVENDAVIDNGKKIVEDEKVMTLLVENVEKSNDKTSADSTSSIEINQCRVKVDEVTIGVVNDVVSVGDKKFVEEEKAMTIPVEKSNDNLLETNVDNTASPDIDQSGVKVGEIAVVKDDIVAAHADEKQQTDDNALNNNDKSSVKEQFDEDTKVCSSTVTLVASETLLEIENDAVFSNNISDHKATSDEDSTTAVTQEEIKQPNKIDESITMIIASEINALKANDVNSTLEEDSFEEVTEEKLKLIEPKESNENAQVNNASEDTELITGEEISKYQEDSAVEVAQEQKDLNDDQPSEKNVASTMEYIAPESTEITSTNDIISEIVPHEEQGKSESILIVPTPLEGLPMLTQALDAFIQVMRLLGYSFFEQVLFPLGQHSREFNHEGCELFGLITTSVLNSKTAHENAAREIYEWCSLTIPLVKGYQRILNAKTSPQAQWKLVWNIATQAIKKLELAHHQLLTCENFLEETTGYLKALRENGIQDITQPIVQTGSLYSTEEDIRVNTTAPEKWKWKTLFKSKKTKPKTIPAAAPIPVVTETALIAPTHQPEPENEVTKEVILSIFHHINHTTENLNHGRASIKDQINALQHCIKTQTGIYDNESASQLLAACSNYVSYQK</sequence>
<dbReference type="Gene3D" id="1.20.1170.10">
    <property type="match status" value="1"/>
</dbReference>
<evidence type="ECO:0000256" key="1">
    <source>
        <dbReference type="SAM" id="MobiDB-lite"/>
    </source>
</evidence>